<reference evidence="1 2" key="1">
    <citation type="submission" date="2019-07" db="EMBL/GenBank/DDBJ databases">
        <title>Whole genome shotgun sequence of Sporosarcina luteola NBRC 105378.</title>
        <authorList>
            <person name="Hosoyama A."/>
            <person name="Uohara A."/>
            <person name="Ohji S."/>
            <person name="Ichikawa N."/>
        </authorList>
    </citation>
    <scope>NUCLEOTIDE SEQUENCE [LARGE SCALE GENOMIC DNA]</scope>
    <source>
        <strain evidence="1 2">NBRC 105378</strain>
    </source>
</reference>
<dbReference type="Proteomes" id="UP000321901">
    <property type="component" value="Unassembled WGS sequence"/>
</dbReference>
<organism evidence="1 2">
    <name type="scientific">Sporosarcina luteola</name>
    <dbReference type="NCBI Taxonomy" id="582850"/>
    <lineage>
        <taxon>Bacteria</taxon>
        <taxon>Bacillati</taxon>
        <taxon>Bacillota</taxon>
        <taxon>Bacilli</taxon>
        <taxon>Bacillales</taxon>
        <taxon>Caryophanaceae</taxon>
        <taxon>Sporosarcina</taxon>
    </lineage>
</organism>
<protein>
    <submittedName>
        <fullName evidence="1">Uncharacterized protein</fullName>
    </submittedName>
</protein>
<comment type="caution">
    <text evidence="1">The sequence shown here is derived from an EMBL/GenBank/DDBJ whole genome shotgun (WGS) entry which is preliminary data.</text>
</comment>
<keyword evidence="2" id="KW-1185">Reference proteome</keyword>
<proteinExistence type="predicted"/>
<name>A0A511Z9Q6_9BACL</name>
<dbReference type="AlphaFoldDB" id="A0A511Z9Q6"/>
<evidence type="ECO:0000313" key="1">
    <source>
        <dbReference type="EMBL" id="GEN84189.1"/>
    </source>
</evidence>
<dbReference type="EMBL" id="BJYL01000033">
    <property type="protein sequence ID" value="GEN84189.1"/>
    <property type="molecule type" value="Genomic_DNA"/>
</dbReference>
<accession>A0A511Z9Q6</accession>
<gene>
    <name evidence="1" type="ORF">SLU01_25010</name>
</gene>
<sequence length="56" mass="6622">MCFFDLFEISSKSTWKYSRMELIGLENLKRGATYDFISKRCVQIIWQGTCVEGDYI</sequence>
<evidence type="ECO:0000313" key="2">
    <source>
        <dbReference type="Proteomes" id="UP000321901"/>
    </source>
</evidence>